<name>A0AAD3TBJ1_NEPGR</name>
<proteinExistence type="predicted"/>
<keyword evidence="3" id="KW-1185">Reference proteome</keyword>
<evidence type="ECO:0000313" key="2">
    <source>
        <dbReference type="EMBL" id="GMH27033.1"/>
    </source>
</evidence>
<dbReference type="EMBL" id="BSYO01000032">
    <property type="protein sequence ID" value="GMH27033.1"/>
    <property type="molecule type" value="Genomic_DNA"/>
</dbReference>
<dbReference type="AlphaFoldDB" id="A0AAD3TBJ1"/>
<reference evidence="2" key="1">
    <citation type="submission" date="2023-05" db="EMBL/GenBank/DDBJ databases">
        <title>Nepenthes gracilis genome sequencing.</title>
        <authorList>
            <person name="Fukushima K."/>
        </authorList>
    </citation>
    <scope>NUCLEOTIDE SEQUENCE</scope>
    <source>
        <strain evidence="2">SING2019-196</strain>
    </source>
</reference>
<evidence type="ECO:0000256" key="1">
    <source>
        <dbReference type="SAM" id="SignalP"/>
    </source>
</evidence>
<gene>
    <name evidence="2" type="ORF">Nepgr_028876</name>
</gene>
<dbReference type="Proteomes" id="UP001279734">
    <property type="component" value="Unassembled WGS sequence"/>
</dbReference>
<comment type="caution">
    <text evidence="2">The sequence shown here is derived from an EMBL/GenBank/DDBJ whole genome shotgun (WGS) entry which is preliminary data.</text>
</comment>
<evidence type="ECO:0000313" key="3">
    <source>
        <dbReference type="Proteomes" id="UP001279734"/>
    </source>
</evidence>
<sequence>MMRLLSFVTFHFPFLVVLRAAWSHRLDTTEKTENRSYVEELAEKGCRQESPLSKEVLKVALLFRRLRRERLLLLMSLKTWPEQLLLRMICQSEALANAEDQVVNFEKAFDLCLAGRDRLSRGPLLSKSPLFRVRLLWLNGRRTVMEA</sequence>
<protein>
    <recommendedName>
        <fullName evidence="4">Secreted protein</fullName>
    </recommendedName>
</protein>
<keyword evidence="1" id="KW-0732">Signal</keyword>
<feature type="signal peptide" evidence="1">
    <location>
        <begin position="1"/>
        <end position="23"/>
    </location>
</feature>
<feature type="chain" id="PRO_5042250482" description="Secreted protein" evidence="1">
    <location>
        <begin position="24"/>
        <end position="147"/>
    </location>
</feature>
<accession>A0AAD3TBJ1</accession>
<organism evidence="2 3">
    <name type="scientific">Nepenthes gracilis</name>
    <name type="common">Slender pitcher plant</name>
    <dbReference type="NCBI Taxonomy" id="150966"/>
    <lineage>
        <taxon>Eukaryota</taxon>
        <taxon>Viridiplantae</taxon>
        <taxon>Streptophyta</taxon>
        <taxon>Embryophyta</taxon>
        <taxon>Tracheophyta</taxon>
        <taxon>Spermatophyta</taxon>
        <taxon>Magnoliopsida</taxon>
        <taxon>eudicotyledons</taxon>
        <taxon>Gunneridae</taxon>
        <taxon>Pentapetalae</taxon>
        <taxon>Caryophyllales</taxon>
        <taxon>Nepenthaceae</taxon>
        <taxon>Nepenthes</taxon>
    </lineage>
</organism>
<evidence type="ECO:0008006" key="4">
    <source>
        <dbReference type="Google" id="ProtNLM"/>
    </source>
</evidence>